<proteinExistence type="predicted"/>
<comment type="caution">
    <text evidence="2">The sequence shown here is derived from an EMBL/GenBank/DDBJ whole genome shotgun (WGS) entry which is preliminary data.</text>
</comment>
<dbReference type="AlphaFoldDB" id="A0AAV7IGT8"/>
<name>A0AAV7IGT8_COTGL</name>
<dbReference type="Proteomes" id="UP000826195">
    <property type="component" value="Unassembled WGS sequence"/>
</dbReference>
<evidence type="ECO:0000256" key="1">
    <source>
        <dbReference type="SAM" id="Phobius"/>
    </source>
</evidence>
<evidence type="ECO:0000313" key="2">
    <source>
        <dbReference type="EMBL" id="KAH0550317.1"/>
    </source>
</evidence>
<keyword evidence="1" id="KW-0472">Membrane</keyword>
<protein>
    <submittedName>
        <fullName evidence="2">Uncharacterized protein</fullName>
    </submittedName>
</protein>
<accession>A0AAV7IGT8</accession>
<organism evidence="2 3">
    <name type="scientific">Cotesia glomerata</name>
    <name type="common">Lepidopteran parasitic wasp</name>
    <name type="synonym">Apanteles glomeratus</name>
    <dbReference type="NCBI Taxonomy" id="32391"/>
    <lineage>
        <taxon>Eukaryota</taxon>
        <taxon>Metazoa</taxon>
        <taxon>Ecdysozoa</taxon>
        <taxon>Arthropoda</taxon>
        <taxon>Hexapoda</taxon>
        <taxon>Insecta</taxon>
        <taxon>Pterygota</taxon>
        <taxon>Neoptera</taxon>
        <taxon>Endopterygota</taxon>
        <taxon>Hymenoptera</taxon>
        <taxon>Apocrita</taxon>
        <taxon>Ichneumonoidea</taxon>
        <taxon>Braconidae</taxon>
        <taxon>Microgastrinae</taxon>
        <taxon>Cotesia</taxon>
    </lineage>
</organism>
<dbReference type="EMBL" id="JAHXZJ010001864">
    <property type="protein sequence ID" value="KAH0550317.1"/>
    <property type="molecule type" value="Genomic_DNA"/>
</dbReference>
<keyword evidence="1" id="KW-1133">Transmembrane helix</keyword>
<keyword evidence="3" id="KW-1185">Reference proteome</keyword>
<feature type="transmembrane region" description="Helical" evidence="1">
    <location>
        <begin position="31"/>
        <end position="50"/>
    </location>
</feature>
<reference evidence="2 3" key="1">
    <citation type="journal article" date="2021" name="J. Hered.">
        <title>A chromosome-level genome assembly of the parasitoid wasp, Cotesia glomerata (Hymenoptera: Braconidae).</title>
        <authorList>
            <person name="Pinto B.J."/>
            <person name="Weis J.J."/>
            <person name="Gamble T."/>
            <person name="Ode P.J."/>
            <person name="Paul R."/>
            <person name="Zaspel J.M."/>
        </authorList>
    </citation>
    <scope>NUCLEOTIDE SEQUENCE [LARGE SCALE GENOMIC DNA]</scope>
    <source>
        <strain evidence="2">CgM1</strain>
    </source>
</reference>
<gene>
    <name evidence="2" type="ORF">KQX54_018677</name>
</gene>
<sequence>MHQIRLTGWIKPSSTVTFTTVVLSNLQSTCVVVQFTLLIFYYLVVTQYFVREEEKMSGRMKKRESFHLVRKLLTDAQRHSVFRVNGESFSGLRFIEQSKEAASSQIVRDASFDNSSHYSTLRKIGHIV</sequence>
<keyword evidence="1" id="KW-0812">Transmembrane</keyword>
<evidence type="ECO:0000313" key="3">
    <source>
        <dbReference type="Proteomes" id="UP000826195"/>
    </source>
</evidence>